<keyword evidence="2" id="KW-1185">Reference proteome</keyword>
<accession>W4LAC6</accession>
<protein>
    <submittedName>
        <fullName evidence="1">Uncharacterized protein</fullName>
    </submittedName>
</protein>
<reference evidence="1 2" key="1">
    <citation type="journal article" date="2014" name="Nature">
        <title>An environmental bacterial taxon with a large and distinct metabolic repertoire.</title>
        <authorList>
            <person name="Wilson M.C."/>
            <person name="Mori T."/>
            <person name="Ruckert C."/>
            <person name="Uria A.R."/>
            <person name="Helf M.J."/>
            <person name="Takada K."/>
            <person name="Gernert C."/>
            <person name="Steffens U.A."/>
            <person name="Heycke N."/>
            <person name="Schmitt S."/>
            <person name="Rinke C."/>
            <person name="Helfrich E.J."/>
            <person name="Brachmann A.O."/>
            <person name="Gurgui C."/>
            <person name="Wakimoto T."/>
            <person name="Kracht M."/>
            <person name="Crusemann M."/>
            <person name="Hentschel U."/>
            <person name="Abe I."/>
            <person name="Matsunaga S."/>
            <person name="Kalinowski J."/>
            <person name="Takeyama H."/>
            <person name="Piel J."/>
        </authorList>
    </citation>
    <scope>NUCLEOTIDE SEQUENCE [LARGE SCALE GENOMIC DNA]</scope>
    <source>
        <strain evidence="2">TSY2</strain>
    </source>
</reference>
<dbReference type="AlphaFoldDB" id="W4LAC6"/>
<evidence type="ECO:0000313" key="2">
    <source>
        <dbReference type="Proteomes" id="UP000019140"/>
    </source>
</evidence>
<dbReference type="HOGENOM" id="CLU_3326043_0_0_7"/>
<organism evidence="1 2">
    <name type="scientific">Candidatus Entotheonella gemina</name>
    <dbReference type="NCBI Taxonomy" id="1429439"/>
    <lineage>
        <taxon>Bacteria</taxon>
        <taxon>Pseudomonadati</taxon>
        <taxon>Nitrospinota/Tectimicrobiota group</taxon>
        <taxon>Candidatus Tectimicrobiota</taxon>
        <taxon>Candidatus Entotheonellia</taxon>
        <taxon>Candidatus Entotheonellales</taxon>
        <taxon>Candidatus Entotheonellaceae</taxon>
        <taxon>Candidatus Entotheonella</taxon>
    </lineage>
</organism>
<sequence>MQAKYIIVDLFARVAKGDSPKSSIAEAEKELKNVYERA</sequence>
<name>W4LAC6_9BACT</name>
<comment type="caution">
    <text evidence="1">The sequence shown here is derived from an EMBL/GenBank/DDBJ whole genome shotgun (WGS) entry which is preliminary data.</text>
</comment>
<proteinExistence type="predicted"/>
<gene>
    <name evidence="1" type="ORF">ETSY2_48860</name>
</gene>
<evidence type="ECO:0000313" key="1">
    <source>
        <dbReference type="EMBL" id="ETW94957.1"/>
    </source>
</evidence>
<dbReference type="EMBL" id="AZHX01002379">
    <property type="protein sequence ID" value="ETW94957.1"/>
    <property type="molecule type" value="Genomic_DNA"/>
</dbReference>
<dbReference type="Proteomes" id="UP000019140">
    <property type="component" value="Unassembled WGS sequence"/>
</dbReference>